<evidence type="ECO:0000313" key="1">
    <source>
        <dbReference type="EMBL" id="KAK7309776.1"/>
    </source>
</evidence>
<proteinExistence type="predicted"/>
<sequence>MIIQILEFMYFALIQSSYSVCLLASFPLHRYKFLASESDTPWLIIIKERQDSIKLCVSLFISYIEQNGFFFHSGFVGERRWNYGC</sequence>
<dbReference type="EMBL" id="JAYKXN010000002">
    <property type="protein sequence ID" value="KAK7309776.1"/>
    <property type="molecule type" value="Genomic_DNA"/>
</dbReference>
<organism evidence="1 2">
    <name type="scientific">Clitoria ternatea</name>
    <name type="common">Butterfly pea</name>
    <dbReference type="NCBI Taxonomy" id="43366"/>
    <lineage>
        <taxon>Eukaryota</taxon>
        <taxon>Viridiplantae</taxon>
        <taxon>Streptophyta</taxon>
        <taxon>Embryophyta</taxon>
        <taxon>Tracheophyta</taxon>
        <taxon>Spermatophyta</taxon>
        <taxon>Magnoliopsida</taxon>
        <taxon>eudicotyledons</taxon>
        <taxon>Gunneridae</taxon>
        <taxon>Pentapetalae</taxon>
        <taxon>rosids</taxon>
        <taxon>fabids</taxon>
        <taxon>Fabales</taxon>
        <taxon>Fabaceae</taxon>
        <taxon>Papilionoideae</taxon>
        <taxon>50 kb inversion clade</taxon>
        <taxon>NPAAA clade</taxon>
        <taxon>indigoferoid/millettioid clade</taxon>
        <taxon>Phaseoleae</taxon>
        <taxon>Clitoria</taxon>
    </lineage>
</organism>
<dbReference type="Proteomes" id="UP001359559">
    <property type="component" value="Unassembled WGS sequence"/>
</dbReference>
<name>A0AAN9K4H0_CLITE</name>
<gene>
    <name evidence="1" type="ORF">RJT34_06777</name>
</gene>
<dbReference type="AlphaFoldDB" id="A0AAN9K4H0"/>
<accession>A0AAN9K4H0</accession>
<comment type="caution">
    <text evidence="1">The sequence shown here is derived from an EMBL/GenBank/DDBJ whole genome shotgun (WGS) entry which is preliminary data.</text>
</comment>
<reference evidence="1 2" key="1">
    <citation type="submission" date="2024-01" db="EMBL/GenBank/DDBJ databases">
        <title>The genomes of 5 underutilized Papilionoideae crops provide insights into root nodulation and disease resistance.</title>
        <authorList>
            <person name="Yuan L."/>
        </authorList>
    </citation>
    <scope>NUCLEOTIDE SEQUENCE [LARGE SCALE GENOMIC DNA]</scope>
    <source>
        <strain evidence="1">LY-2023</strain>
        <tissue evidence="1">Leaf</tissue>
    </source>
</reference>
<evidence type="ECO:0000313" key="2">
    <source>
        <dbReference type="Proteomes" id="UP001359559"/>
    </source>
</evidence>
<keyword evidence="2" id="KW-1185">Reference proteome</keyword>
<protein>
    <submittedName>
        <fullName evidence="1">Uncharacterized protein</fullName>
    </submittedName>
</protein>